<evidence type="ECO:0000313" key="1">
    <source>
        <dbReference type="EMBL" id="CAD5227403.1"/>
    </source>
</evidence>
<dbReference type="Proteomes" id="UP000582659">
    <property type="component" value="Unassembled WGS sequence"/>
</dbReference>
<reference evidence="2" key="2">
    <citation type="submission" date="2020-08" db="EMBL/GenBank/DDBJ databases">
        <authorList>
            <person name="Kikuchi T."/>
        </authorList>
    </citation>
    <scope>NUCLEOTIDE SEQUENCE</scope>
    <source>
        <strain evidence="1">Ka4C1</strain>
    </source>
</reference>
<evidence type="ECO:0000313" key="3">
    <source>
        <dbReference type="Proteomes" id="UP000095284"/>
    </source>
</evidence>
<sequence>MPNADANPCPKLMIHAAPTGGSVLTYIRRCFKVASESAGSVISAVRGNSERWVTVESERRKMSTTKTEKPSVIPTTEASTQIQSETHTSALPTQTAASVNVTAVEAPKEGKDMIPGRKQFNDFIERIKNSRNRSKHRSHSKLSFRSLSNLVRHKRRVNTLPEGFEKWEESDKRMYYETSYHFRLFKCEEWQCAPIQQRLSAWTVLWKTLRNPKRHMEHIAEMAQYRKTVKFLAENPITQIDLEF</sequence>
<evidence type="ECO:0000313" key="5">
    <source>
        <dbReference type="WBParaSite" id="BXY_0812100.1"/>
    </source>
</evidence>
<evidence type="ECO:0000313" key="4">
    <source>
        <dbReference type="Proteomes" id="UP000659654"/>
    </source>
</evidence>
<dbReference type="AlphaFoldDB" id="A0A1I7S536"/>
<protein>
    <submittedName>
        <fullName evidence="1">(pine wood nematode) hypothetical protein</fullName>
    </submittedName>
</protein>
<reference evidence="5" key="1">
    <citation type="submission" date="2016-11" db="UniProtKB">
        <authorList>
            <consortium name="WormBaseParasite"/>
        </authorList>
    </citation>
    <scope>IDENTIFICATION</scope>
</reference>
<proteinExistence type="predicted"/>
<keyword evidence="4" id="KW-1185">Reference proteome</keyword>
<dbReference type="WBParaSite" id="BXY_0812100.1">
    <property type="protein sequence ID" value="BXY_0812100.1"/>
    <property type="gene ID" value="BXY_0812100"/>
</dbReference>
<dbReference type="OrthoDB" id="10596788at2759"/>
<name>A0A1I7S536_BURXY</name>
<accession>A0A1I7S536</accession>
<dbReference type="EMBL" id="CAJFDI010000004">
    <property type="protein sequence ID" value="CAD5227403.1"/>
    <property type="molecule type" value="Genomic_DNA"/>
</dbReference>
<dbReference type="Proteomes" id="UP000659654">
    <property type="component" value="Unassembled WGS sequence"/>
</dbReference>
<dbReference type="Proteomes" id="UP000095284">
    <property type="component" value="Unplaced"/>
</dbReference>
<gene>
    <name evidence="1" type="ORF">BXYJ_LOCUS9932</name>
</gene>
<dbReference type="SMR" id="A0A1I7S536"/>
<organism evidence="3 5">
    <name type="scientific">Bursaphelenchus xylophilus</name>
    <name type="common">Pinewood nematode worm</name>
    <name type="synonym">Aphelenchoides xylophilus</name>
    <dbReference type="NCBI Taxonomy" id="6326"/>
    <lineage>
        <taxon>Eukaryota</taxon>
        <taxon>Metazoa</taxon>
        <taxon>Ecdysozoa</taxon>
        <taxon>Nematoda</taxon>
        <taxon>Chromadorea</taxon>
        <taxon>Rhabditida</taxon>
        <taxon>Tylenchina</taxon>
        <taxon>Tylenchomorpha</taxon>
        <taxon>Aphelenchoidea</taxon>
        <taxon>Aphelenchoididae</taxon>
        <taxon>Bursaphelenchus</taxon>
    </lineage>
</organism>
<evidence type="ECO:0000313" key="2">
    <source>
        <dbReference type="EMBL" id="CAG9117660.1"/>
    </source>
</evidence>
<dbReference type="EMBL" id="CAJFCV020000004">
    <property type="protein sequence ID" value="CAG9117660.1"/>
    <property type="molecule type" value="Genomic_DNA"/>
</dbReference>